<reference evidence="2 3" key="1">
    <citation type="submission" date="2020-04" db="EMBL/GenBank/DDBJ databases">
        <title>Vibrio sp. SM6, a novel species isolated from seawater.</title>
        <authorList>
            <person name="Wang X."/>
        </authorList>
    </citation>
    <scope>NUCLEOTIDE SEQUENCE [LARGE SCALE GENOMIC DNA]</scope>
    <source>
        <strain evidence="2 3">SM6</strain>
    </source>
</reference>
<protein>
    <submittedName>
        <fullName evidence="2">Uncharacterized protein</fullName>
    </submittedName>
</protein>
<proteinExistence type="predicted"/>
<keyword evidence="3" id="KW-1185">Reference proteome</keyword>
<dbReference type="Proteomes" id="UP000535589">
    <property type="component" value="Unassembled WGS sequence"/>
</dbReference>
<comment type="caution">
    <text evidence="2">The sequence shown here is derived from an EMBL/GenBank/DDBJ whole genome shotgun (WGS) entry which is preliminary data.</text>
</comment>
<dbReference type="AlphaFoldDB" id="A0A7X8YFM6"/>
<evidence type="ECO:0000313" key="2">
    <source>
        <dbReference type="EMBL" id="NLS11710.1"/>
    </source>
</evidence>
<evidence type="ECO:0000313" key="3">
    <source>
        <dbReference type="Proteomes" id="UP000535589"/>
    </source>
</evidence>
<gene>
    <name evidence="2" type="ORF">HGP28_02255</name>
</gene>
<keyword evidence="1" id="KW-0732">Signal</keyword>
<evidence type="ECO:0000256" key="1">
    <source>
        <dbReference type="SAM" id="SignalP"/>
    </source>
</evidence>
<accession>A0A7X8YFM6</accession>
<feature type="signal peptide" evidence="1">
    <location>
        <begin position="1"/>
        <end position="19"/>
    </location>
</feature>
<dbReference type="EMBL" id="JABAIK010000002">
    <property type="protein sequence ID" value="NLS11710.1"/>
    <property type="molecule type" value="Genomic_DNA"/>
</dbReference>
<name>A0A7X8YFM6_9VIBR</name>
<feature type="chain" id="PRO_5031281977" evidence="1">
    <location>
        <begin position="20"/>
        <end position="153"/>
    </location>
</feature>
<organism evidence="2 3">
    <name type="scientific">Vibrio agarilyticus</name>
    <dbReference type="NCBI Taxonomy" id="2726741"/>
    <lineage>
        <taxon>Bacteria</taxon>
        <taxon>Pseudomonadati</taxon>
        <taxon>Pseudomonadota</taxon>
        <taxon>Gammaproteobacteria</taxon>
        <taxon>Vibrionales</taxon>
        <taxon>Vibrionaceae</taxon>
        <taxon>Vibrio</taxon>
    </lineage>
</organism>
<sequence length="153" mass="17764">MKVVLISILTVALAAQVNASCLLTSERSIMLAASPWCDEVRLVADEVSDKLFRWLKPETSPTDYWQQWSLKSRDNPVVSSRLSDNYFGLGFWMPEKLEEDAHDMTTEEWLRSHGLLFSVGFGERQKGEPRMRFDYRWHDDADSDLMMQVEVPF</sequence>